<evidence type="ECO:0000313" key="7">
    <source>
        <dbReference type="EMBL" id="RIY31092.1"/>
    </source>
</evidence>
<comment type="caution">
    <text evidence="7">The sequence shown here is derived from an EMBL/GenBank/DDBJ whole genome shotgun (WGS) entry which is preliminary data.</text>
</comment>
<evidence type="ECO:0000256" key="4">
    <source>
        <dbReference type="ARBA" id="ARBA00022729"/>
    </source>
</evidence>
<evidence type="ECO:0000313" key="8">
    <source>
        <dbReference type="Proteomes" id="UP000265691"/>
    </source>
</evidence>
<comment type="similarity">
    <text evidence="2">Belongs to the bacterial solute-binding protein 5 family.</text>
</comment>
<dbReference type="RefSeq" id="WP_119525772.1">
    <property type="nucleotide sequence ID" value="NZ_NRHC01000141.1"/>
</dbReference>
<dbReference type="Pfam" id="PF00496">
    <property type="entry name" value="SBP_bac_5"/>
    <property type="match status" value="1"/>
</dbReference>
<evidence type="ECO:0000259" key="6">
    <source>
        <dbReference type="Pfam" id="PF00496"/>
    </source>
</evidence>
<organism evidence="7 8">
    <name type="scientific">Psittacicella hinzii</name>
    <dbReference type="NCBI Taxonomy" id="2028575"/>
    <lineage>
        <taxon>Bacteria</taxon>
        <taxon>Pseudomonadati</taxon>
        <taxon>Pseudomonadota</taxon>
        <taxon>Gammaproteobacteria</taxon>
        <taxon>Pasteurellales</taxon>
        <taxon>Psittacicellaceae</taxon>
        <taxon>Psittacicella</taxon>
    </lineage>
</organism>
<feature type="signal peptide" evidence="5">
    <location>
        <begin position="1"/>
        <end position="28"/>
    </location>
</feature>
<proteinExistence type="inferred from homology"/>
<dbReference type="GO" id="GO:0043190">
    <property type="term" value="C:ATP-binding cassette (ABC) transporter complex"/>
    <property type="evidence" value="ECO:0007669"/>
    <property type="project" value="InterPro"/>
</dbReference>
<dbReference type="CDD" id="cd08504">
    <property type="entry name" value="PBP2_OppA"/>
    <property type="match status" value="1"/>
</dbReference>
<keyword evidence="3" id="KW-0813">Transport</keyword>
<dbReference type="EMBL" id="NRHC01000141">
    <property type="protein sequence ID" value="RIY31092.1"/>
    <property type="molecule type" value="Genomic_DNA"/>
</dbReference>
<dbReference type="FunFam" id="3.90.76.10:FF:000001">
    <property type="entry name" value="Oligopeptide ABC transporter substrate-binding protein"/>
    <property type="match status" value="1"/>
</dbReference>
<evidence type="ECO:0000256" key="2">
    <source>
        <dbReference type="ARBA" id="ARBA00005695"/>
    </source>
</evidence>
<dbReference type="InterPro" id="IPR039424">
    <property type="entry name" value="SBP_5"/>
</dbReference>
<protein>
    <recommendedName>
        <fullName evidence="6">Solute-binding protein family 5 domain-containing protein</fullName>
    </recommendedName>
</protein>
<dbReference type="Proteomes" id="UP000265691">
    <property type="component" value="Unassembled WGS sequence"/>
</dbReference>
<sequence length="544" mass="60720">MLKNFVKFTLLATSLTTAGLLMTPMSMAADVPEGTKLAAKQTLNLQIGDNPKSLDPGLVSESIGSRIVNNLFETLTTYDAKGNIVPAAAVSWESSADNKVWTFKLRPDAVWSDGTPVTAKDFVTSWQRLVDPNTASEYSFYLSDLGVVNAELITEGKAPVDSLGVKALDDHTLQVTLDKPVPWFLEATPISNLAPVPSHLMKDWPNFSKLVSNGPYLLEYSMPNEKYVIVKNPKFHSADKTIITQVTFNVVRSANDAYKRFQAGDIDAFAVENAQLKSQLQKQTSDKFKVVAEPGSVLNFYEFNFREAPFNDVRARKALLLAVDNKEMAEKVFLNNVTPTSLWVASAIPGANQLTQAPYFNQPMPERIAEAKKLLEEAGYSASNPLKFSINYNTSDTNKLVAIMLQAQFKRAFGNLVDVSINNREWSTFLSESQSGVYPFFRMGWNADYFDPSTFYSIWTSNTPMNYAAYKSADYDKLFAALYNTSSAQERVALYQQMNDILNKDVVGIPLFSSLNVHLTVPNLEGYTTQDTTRRIYNMYLTEK</sequence>
<dbReference type="Gene3D" id="3.90.76.10">
    <property type="entry name" value="Dipeptide-binding Protein, Domain 1"/>
    <property type="match status" value="1"/>
</dbReference>
<dbReference type="PANTHER" id="PTHR30290">
    <property type="entry name" value="PERIPLASMIC BINDING COMPONENT OF ABC TRANSPORTER"/>
    <property type="match status" value="1"/>
</dbReference>
<keyword evidence="8" id="KW-1185">Reference proteome</keyword>
<evidence type="ECO:0000256" key="3">
    <source>
        <dbReference type="ARBA" id="ARBA00022448"/>
    </source>
</evidence>
<accession>A0A3A1XYJ0</accession>
<dbReference type="GO" id="GO:0015833">
    <property type="term" value="P:peptide transport"/>
    <property type="evidence" value="ECO:0007669"/>
    <property type="project" value="TreeGrafter"/>
</dbReference>
<feature type="chain" id="PRO_5017452988" description="Solute-binding protein family 5 domain-containing protein" evidence="5">
    <location>
        <begin position="29"/>
        <end position="544"/>
    </location>
</feature>
<dbReference type="InterPro" id="IPR000914">
    <property type="entry name" value="SBP_5_dom"/>
</dbReference>
<dbReference type="GO" id="GO:0030288">
    <property type="term" value="C:outer membrane-bounded periplasmic space"/>
    <property type="evidence" value="ECO:0007669"/>
    <property type="project" value="TreeGrafter"/>
</dbReference>
<reference evidence="7 8" key="1">
    <citation type="submission" date="2017-08" db="EMBL/GenBank/DDBJ databases">
        <title>Reclassification of Bisgaard taxon 37 and 44.</title>
        <authorList>
            <person name="Christensen H."/>
        </authorList>
    </citation>
    <scope>NUCLEOTIDE SEQUENCE [LARGE SCALE GENOMIC DNA]</scope>
    <source>
        <strain evidence="7 8">B96_3</strain>
    </source>
</reference>
<dbReference type="AlphaFoldDB" id="A0A3A1XYJ0"/>
<dbReference type="PANTHER" id="PTHR30290:SF10">
    <property type="entry name" value="PERIPLASMIC OLIGOPEPTIDE-BINDING PROTEIN-RELATED"/>
    <property type="match status" value="1"/>
</dbReference>
<keyword evidence="4 5" id="KW-0732">Signal</keyword>
<feature type="domain" description="Solute-binding protein family 5" evidence="6">
    <location>
        <begin position="83"/>
        <end position="466"/>
    </location>
</feature>
<dbReference type="PIRSF" id="PIRSF002741">
    <property type="entry name" value="MppA"/>
    <property type="match status" value="1"/>
</dbReference>
<dbReference type="Gene3D" id="3.40.190.10">
    <property type="entry name" value="Periplasmic binding protein-like II"/>
    <property type="match status" value="1"/>
</dbReference>
<dbReference type="InterPro" id="IPR030678">
    <property type="entry name" value="Peptide/Ni-bd"/>
</dbReference>
<comment type="subcellular location">
    <subcellularLocation>
        <location evidence="1">Cell envelope</location>
    </subcellularLocation>
</comment>
<dbReference type="Gene3D" id="3.10.105.10">
    <property type="entry name" value="Dipeptide-binding Protein, Domain 3"/>
    <property type="match status" value="1"/>
</dbReference>
<dbReference type="OrthoDB" id="9801912at2"/>
<dbReference type="SUPFAM" id="SSF53850">
    <property type="entry name" value="Periplasmic binding protein-like II"/>
    <property type="match status" value="1"/>
</dbReference>
<evidence type="ECO:0000256" key="1">
    <source>
        <dbReference type="ARBA" id="ARBA00004196"/>
    </source>
</evidence>
<dbReference type="GO" id="GO:1904680">
    <property type="term" value="F:peptide transmembrane transporter activity"/>
    <property type="evidence" value="ECO:0007669"/>
    <property type="project" value="TreeGrafter"/>
</dbReference>
<name>A0A3A1XYJ0_9GAMM</name>
<evidence type="ECO:0000256" key="5">
    <source>
        <dbReference type="SAM" id="SignalP"/>
    </source>
</evidence>
<gene>
    <name evidence="7" type="ORF">CKF54_07735</name>
</gene>